<reference evidence="2 3" key="1">
    <citation type="journal article" date="2011" name="PLoS Genet.">
        <title>Genome sequencing and comparative transcriptomics of the model entomopathogenic fungi Metarhizium anisopliae and M. acridum.</title>
        <authorList>
            <person name="Gao Q."/>
            <person name="Jin K."/>
            <person name="Ying S.H."/>
            <person name="Zhang Y."/>
            <person name="Xiao G."/>
            <person name="Shang Y."/>
            <person name="Duan Z."/>
            <person name="Hu X."/>
            <person name="Xie X.Q."/>
            <person name="Zhou G."/>
            <person name="Peng G."/>
            <person name="Luo Z."/>
            <person name="Huang W."/>
            <person name="Wang B."/>
            <person name="Fang W."/>
            <person name="Wang S."/>
            <person name="Zhong Y."/>
            <person name="Ma L.J."/>
            <person name="St Leger R.J."/>
            <person name="Zhao G.P."/>
            <person name="Pei Y."/>
            <person name="Feng M.G."/>
            <person name="Xia Y."/>
            <person name="Wang C."/>
        </authorList>
    </citation>
    <scope>NUCLEOTIDE SEQUENCE [LARGE SCALE GENOMIC DNA]</scope>
    <source>
        <strain evidence="2 3">CQMa 102</strain>
    </source>
</reference>
<dbReference type="SUPFAM" id="SSF54001">
    <property type="entry name" value="Cysteine proteinases"/>
    <property type="match status" value="1"/>
</dbReference>
<accession>E9EF63</accession>
<sequence length="513" mass="59001">MADNPFNLYRPDTVGTLGKTNLDEGSFVLPDENVQDHEQQPQFMPRTYWPSEYDAKKSQARPALNLNIDWLNPAAVDVLYNSVEETYPRLDPMPPYKDGVYDGCQWSAHLAVAHNFFHGTLQNGNHVNSVEMTALIRIITYGMFDSTTFFAPFLVDATGNILESRLNPNEFGKPRELRRHIQTGKPPKDSFNQQDMDWSRRRLRTRRWVVVPVLHDSRQWGMAIFDRQEGQLYIFDCGDDESRLQRFKSAIRVWVLLLDILGQRHSFQYFMPRVTRQPCEADSGLLCVAWLMEALRNQVGRLMTSGDDKAIMTEILDGNLSLCRQPGARDGDHYTSSLHLRDWVPRVSEGKGIFTPKAQLMAVRRIIRVMVANELGLRNHPSVQQRYYNKEGRRGDERLPSAFRLLKEAARDVLNTGDTVERERYFTGQGGLQFALPTGRPVLPYDAEEPRRHKLPGTNAPPAKDVLRSPSRPCVEFFRSLEVPEMRTTRRKSRLNKERTLAAQGNDNSLNIW</sequence>
<dbReference type="EMBL" id="GL698577">
    <property type="protein sequence ID" value="EFY85446.1"/>
    <property type="molecule type" value="Genomic_DNA"/>
</dbReference>
<dbReference type="OMA" id="HEQQPQF"/>
<dbReference type="Proteomes" id="UP000002499">
    <property type="component" value="Unassembled WGS sequence"/>
</dbReference>
<protein>
    <recommendedName>
        <fullName evidence="4">Ubiquitin-like protease family profile domain-containing protein</fullName>
    </recommendedName>
</protein>
<feature type="region of interest" description="Disordered" evidence="1">
    <location>
        <begin position="449"/>
        <end position="468"/>
    </location>
</feature>
<evidence type="ECO:0008006" key="4">
    <source>
        <dbReference type="Google" id="ProtNLM"/>
    </source>
</evidence>
<organism evidence="3">
    <name type="scientific">Metarhizium acridum (strain CQMa 102)</name>
    <dbReference type="NCBI Taxonomy" id="655827"/>
    <lineage>
        <taxon>Eukaryota</taxon>
        <taxon>Fungi</taxon>
        <taxon>Dikarya</taxon>
        <taxon>Ascomycota</taxon>
        <taxon>Pezizomycotina</taxon>
        <taxon>Sordariomycetes</taxon>
        <taxon>Hypocreomycetidae</taxon>
        <taxon>Hypocreales</taxon>
        <taxon>Clavicipitaceae</taxon>
        <taxon>Metarhizium</taxon>
    </lineage>
</organism>
<dbReference type="STRING" id="655827.E9EF63"/>
<dbReference type="InterPro" id="IPR038765">
    <property type="entry name" value="Papain-like_cys_pep_sf"/>
</dbReference>
<dbReference type="HOGENOM" id="CLU_500653_0_0_1"/>
<dbReference type="OrthoDB" id="5146350at2759"/>
<proteinExistence type="predicted"/>
<dbReference type="AlphaFoldDB" id="E9EF63"/>
<dbReference type="eggNOG" id="ENOG502T35Q">
    <property type="taxonomic scope" value="Eukaryota"/>
</dbReference>
<dbReference type="InParanoid" id="E9EF63"/>
<keyword evidence="3" id="KW-1185">Reference proteome</keyword>
<name>E9EF63_METAQ</name>
<evidence type="ECO:0000256" key="1">
    <source>
        <dbReference type="SAM" id="MobiDB-lite"/>
    </source>
</evidence>
<evidence type="ECO:0000313" key="2">
    <source>
        <dbReference type="EMBL" id="EFY85446.1"/>
    </source>
</evidence>
<evidence type="ECO:0000313" key="3">
    <source>
        <dbReference type="Proteomes" id="UP000002499"/>
    </source>
</evidence>
<gene>
    <name evidence="2" type="ORF">MAC_08511</name>
</gene>